<protein>
    <submittedName>
        <fullName evidence="4">Uncharacterized protein</fullName>
    </submittedName>
</protein>
<name>A0ABC9A7B0_9POAL</name>
<feature type="signal peptide" evidence="2">
    <location>
        <begin position="1"/>
        <end position="25"/>
    </location>
</feature>
<dbReference type="Proteomes" id="UP001497457">
    <property type="component" value="Chromosome 19rd"/>
</dbReference>
<organism evidence="4 5">
    <name type="scientific">Urochloa decumbens</name>
    <dbReference type="NCBI Taxonomy" id="240449"/>
    <lineage>
        <taxon>Eukaryota</taxon>
        <taxon>Viridiplantae</taxon>
        <taxon>Streptophyta</taxon>
        <taxon>Embryophyta</taxon>
        <taxon>Tracheophyta</taxon>
        <taxon>Spermatophyta</taxon>
        <taxon>Magnoliopsida</taxon>
        <taxon>Liliopsida</taxon>
        <taxon>Poales</taxon>
        <taxon>Poaceae</taxon>
        <taxon>PACMAD clade</taxon>
        <taxon>Panicoideae</taxon>
        <taxon>Panicodae</taxon>
        <taxon>Paniceae</taxon>
        <taxon>Melinidinae</taxon>
        <taxon>Urochloa</taxon>
    </lineage>
</organism>
<dbReference type="Proteomes" id="UP001497457">
    <property type="component" value="Chromosome 20rd"/>
</dbReference>
<evidence type="ECO:0000313" key="4">
    <source>
        <dbReference type="EMBL" id="CAL4973791.1"/>
    </source>
</evidence>
<gene>
    <name evidence="3" type="ORF">URODEC1_LOCUS44832</name>
    <name evidence="4" type="ORF">URODEC1_LOCUS52123</name>
</gene>
<evidence type="ECO:0000313" key="3">
    <source>
        <dbReference type="EMBL" id="CAL4961139.1"/>
    </source>
</evidence>
<feature type="compositionally biased region" description="Pro residues" evidence="1">
    <location>
        <begin position="94"/>
        <end position="104"/>
    </location>
</feature>
<keyword evidence="5" id="KW-1185">Reference proteome</keyword>
<proteinExistence type="predicted"/>
<feature type="compositionally biased region" description="Polar residues" evidence="1">
    <location>
        <begin position="69"/>
        <end position="80"/>
    </location>
</feature>
<reference evidence="5" key="1">
    <citation type="submission" date="2024-06" db="EMBL/GenBank/DDBJ databases">
        <authorList>
            <person name="Ryan C."/>
        </authorList>
    </citation>
    <scope>NUCLEOTIDE SEQUENCE [LARGE SCALE GENOMIC DNA]</scope>
</reference>
<feature type="chain" id="PRO_5044721480" evidence="2">
    <location>
        <begin position="26"/>
        <end position="130"/>
    </location>
</feature>
<accession>A0ABC9A7B0</accession>
<reference evidence="4 5" key="2">
    <citation type="submission" date="2024-10" db="EMBL/GenBank/DDBJ databases">
        <authorList>
            <person name="Ryan C."/>
        </authorList>
    </citation>
    <scope>NUCLEOTIDE SEQUENCE [LARGE SCALE GENOMIC DNA]</scope>
</reference>
<sequence length="130" mass="12945">MAARKLAVASLPALLLIGALLLVAATPASSGAAVNEEDAASGHQFPSSLDRAPEPSPRSSRAVRAGSPAASSLVGTQPSGPASAPNKGSGAVPPQAPAPAPHPPCNSKDDEKLWLLVLILLILCCLSSDL</sequence>
<dbReference type="AlphaFoldDB" id="A0ABC9A7B0"/>
<keyword evidence="2" id="KW-0732">Signal</keyword>
<evidence type="ECO:0000256" key="1">
    <source>
        <dbReference type="SAM" id="MobiDB-lite"/>
    </source>
</evidence>
<feature type="region of interest" description="Disordered" evidence="1">
    <location>
        <begin position="32"/>
        <end position="107"/>
    </location>
</feature>
<evidence type="ECO:0000256" key="2">
    <source>
        <dbReference type="SAM" id="SignalP"/>
    </source>
</evidence>
<dbReference type="EMBL" id="OZ075130">
    <property type="protein sequence ID" value="CAL4973791.1"/>
    <property type="molecule type" value="Genomic_DNA"/>
</dbReference>
<evidence type="ECO:0000313" key="5">
    <source>
        <dbReference type="Proteomes" id="UP001497457"/>
    </source>
</evidence>
<dbReference type="EMBL" id="OZ075129">
    <property type="protein sequence ID" value="CAL4961139.1"/>
    <property type="molecule type" value="Genomic_DNA"/>
</dbReference>